<dbReference type="EMBL" id="AGCK01000088">
    <property type="protein sequence ID" value="EHM52939.1"/>
    <property type="molecule type" value="Genomic_DNA"/>
</dbReference>
<dbReference type="Proteomes" id="UP000004459">
    <property type="component" value="Unassembled WGS sequence"/>
</dbReference>
<accession>G9YP44</accession>
<organism evidence="2 3">
    <name type="scientific">Flavonifractor plautii ATCC 29863</name>
    <dbReference type="NCBI Taxonomy" id="411475"/>
    <lineage>
        <taxon>Bacteria</taxon>
        <taxon>Bacillati</taxon>
        <taxon>Bacillota</taxon>
        <taxon>Clostridia</taxon>
        <taxon>Eubacteriales</taxon>
        <taxon>Oscillospiraceae</taxon>
        <taxon>Flavonifractor</taxon>
    </lineage>
</organism>
<name>G9YP44_FLAPL</name>
<sequence length="56" mass="6119">MNWGIALACGCRPADRTQPGDTKGAALPHDARKWPDVSKGTPQGRESLRWAVCWAQ</sequence>
<reference evidence="2 3" key="1">
    <citation type="submission" date="2011-08" db="EMBL/GenBank/DDBJ databases">
        <authorList>
            <person name="Weinstock G."/>
            <person name="Sodergren E."/>
            <person name="Clifton S."/>
            <person name="Fulton L."/>
            <person name="Fulton B."/>
            <person name="Courtney L."/>
            <person name="Fronick C."/>
            <person name="Harrison M."/>
            <person name="Strong C."/>
            <person name="Farmer C."/>
            <person name="Delahaunty K."/>
            <person name="Markovic C."/>
            <person name="Hall O."/>
            <person name="Minx P."/>
            <person name="Tomlinson C."/>
            <person name="Mitreva M."/>
            <person name="Hou S."/>
            <person name="Chen J."/>
            <person name="Wollam A."/>
            <person name="Pepin K.H."/>
            <person name="Johnson M."/>
            <person name="Bhonagiri V."/>
            <person name="Zhang X."/>
            <person name="Suruliraj S."/>
            <person name="Warren W."/>
            <person name="Chinwalla A."/>
            <person name="Mardis E.R."/>
            <person name="Wilson R.K."/>
        </authorList>
    </citation>
    <scope>NUCLEOTIDE SEQUENCE [LARGE SCALE GENOMIC DNA]</scope>
    <source>
        <strain evidence="2 3">ATCC 29863</strain>
    </source>
</reference>
<evidence type="ECO:0000256" key="1">
    <source>
        <dbReference type="SAM" id="MobiDB-lite"/>
    </source>
</evidence>
<feature type="region of interest" description="Disordered" evidence="1">
    <location>
        <begin position="15"/>
        <end position="43"/>
    </location>
</feature>
<proteinExistence type="predicted"/>
<dbReference type="AlphaFoldDB" id="G9YP44"/>
<evidence type="ECO:0000313" key="3">
    <source>
        <dbReference type="Proteomes" id="UP000004459"/>
    </source>
</evidence>
<comment type="caution">
    <text evidence="2">The sequence shown here is derived from an EMBL/GenBank/DDBJ whole genome shotgun (WGS) entry which is preliminary data.</text>
</comment>
<evidence type="ECO:0000313" key="2">
    <source>
        <dbReference type="EMBL" id="EHM52939.1"/>
    </source>
</evidence>
<protein>
    <submittedName>
        <fullName evidence="2">Uncharacterized protein</fullName>
    </submittedName>
</protein>
<dbReference type="HOGENOM" id="CLU_3007655_0_0_9"/>
<gene>
    <name evidence="2" type="ORF">HMPREF0372_01273</name>
</gene>